<dbReference type="Gene3D" id="3.40.50.410">
    <property type="entry name" value="von Willebrand factor, type A domain"/>
    <property type="match status" value="1"/>
</dbReference>
<dbReference type="InterPro" id="IPR051266">
    <property type="entry name" value="CLCR"/>
</dbReference>
<dbReference type="PROSITE" id="PS50234">
    <property type="entry name" value="VWFA"/>
    <property type="match status" value="1"/>
</dbReference>
<dbReference type="Pfam" id="PF00092">
    <property type="entry name" value="VWA"/>
    <property type="match status" value="1"/>
</dbReference>
<dbReference type="CDD" id="cd00198">
    <property type="entry name" value="vWFA"/>
    <property type="match status" value="1"/>
</dbReference>
<dbReference type="InterPro" id="IPR036465">
    <property type="entry name" value="vWFA_dom_sf"/>
</dbReference>
<protein>
    <recommendedName>
        <fullName evidence="2">VWFA domain-containing protein</fullName>
    </recommendedName>
</protein>
<accession>A0A9P9AEL6</accession>
<dbReference type="OrthoDB" id="687730at2759"/>
<dbReference type="Proteomes" id="UP000770015">
    <property type="component" value="Unassembled WGS sequence"/>
</dbReference>
<proteinExistence type="predicted"/>
<gene>
    <name evidence="3" type="ORF">F5X68DRAFT_186713</name>
</gene>
<feature type="domain" description="VWFA" evidence="2">
    <location>
        <begin position="222"/>
        <end position="403"/>
    </location>
</feature>
<feature type="chain" id="PRO_5040116274" description="VWFA domain-containing protein" evidence="1">
    <location>
        <begin position="25"/>
        <end position="975"/>
    </location>
</feature>
<dbReference type="InterPro" id="IPR013788">
    <property type="entry name" value="Hemocyanin/hexamerin"/>
</dbReference>
<evidence type="ECO:0000313" key="3">
    <source>
        <dbReference type="EMBL" id="KAH6695221.1"/>
    </source>
</evidence>
<evidence type="ECO:0000259" key="2">
    <source>
        <dbReference type="PROSITE" id="PS50234"/>
    </source>
</evidence>
<dbReference type="InterPro" id="IPR002035">
    <property type="entry name" value="VWF_A"/>
</dbReference>
<sequence>MAFVLAGHMALLLSFLILPGAILAQAPTYELETANFMTTPISNIHGFIPMSWGCNSPAPATQTLLQFHANWHCTYPDGHPEFGRRFFGFHKQFDLGYRFYLADLGFPFPAPFYPGPGVPVPPGHVSRPQNWPCNSCTSLPASFQGNALGGYPTVQALGNAVVGWHNSIHGALTGNFNCGSQTTAARGDIGCVGTSPRDPIFFRYHTIFNEIQDAWHSLQDANVALVMDRSGSMSSTIPNLGITRLQAAKDAAQMFADMIDVTEGHRLGLVTFSNAATTNLGLTNAASFSSALASAMSSVTASGTTSIGAGLNAGQTLVMGGPQPRKGIVLLTDGRENVAPMIANVNLGDTNLCAIGFASPSNLDGAKLRNLAERQGGIWTSTQDSVELKKVFVQCFSNMFDAVQAIDPIDMLPYSSPVSPPTIHGAMGDDAVIFVLGWADPNAKLRLAVTTPSGGVLNLVGPGVQSRVGRTWHVVRVKLPYHGERDGDWAARAVLQPARGFVNGFSSLALADQTAGAGLVRSQIASLCAGGGCGNVLYYQDVTNATSQIHGGGTSMYHDAVLTESSRGNLGNATVAKSAEDFASLLSRGGWDLVVYNAPGPGGSQPYDQALSSLLCEGRVQYIVSDGRPTSSADAILRCAGVTRGAFITAGDGTSLTPGSSQFFPGQLGLQNSLIRDARSYALTGGSAQASYSGGVRGSASVAVGGGTGTGGVNYFISVLAKSAVRLKPETYTANTYVGEELHPSFYIPAPHWPDCGFSQVSANVTITRPLSSLAAVQGDPKDEDAPGAKIETETRTFALRDDGSGGDRAAGDHHFEASLAGLTRFDGEYKLHARVRLCNQRACGRLDCIVREAEHVLDVLPRASREKTKVRVRALDREKRTDDDMARAKVLITPRDEEGVSLGYGYMEQLVVRGICGTVVESFEEHENEAGVYSALVSYPAEGGSGESKHSSCERAGVVVHMFGRPRDAMVVDL</sequence>
<dbReference type="EMBL" id="JAGSXJ010000002">
    <property type="protein sequence ID" value="KAH6695221.1"/>
    <property type="molecule type" value="Genomic_DNA"/>
</dbReference>
<name>A0A9P9AEL6_9PEZI</name>
<dbReference type="SMART" id="SM00327">
    <property type="entry name" value="VWA"/>
    <property type="match status" value="1"/>
</dbReference>
<dbReference type="PROSITE" id="PS00210">
    <property type="entry name" value="HEMOCYANIN_2"/>
    <property type="match status" value="1"/>
</dbReference>
<feature type="signal peptide" evidence="1">
    <location>
        <begin position="1"/>
        <end position="24"/>
    </location>
</feature>
<dbReference type="SUPFAM" id="SSF53300">
    <property type="entry name" value="vWA-like"/>
    <property type="match status" value="1"/>
</dbReference>
<reference evidence="3" key="1">
    <citation type="journal article" date="2021" name="Nat. Commun.">
        <title>Genetic determinants of endophytism in the Arabidopsis root mycobiome.</title>
        <authorList>
            <person name="Mesny F."/>
            <person name="Miyauchi S."/>
            <person name="Thiergart T."/>
            <person name="Pickel B."/>
            <person name="Atanasova L."/>
            <person name="Karlsson M."/>
            <person name="Huettel B."/>
            <person name="Barry K.W."/>
            <person name="Haridas S."/>
            <person name="Chen C."/>
            <person name="Bauer D."/>
            <person name="Andreopoulos W."/>
            <person name="Pangilinan J."/>
            <person name="LaButti K."/>
            <person name="Riley R."/>
            <person name="Lipzen A."/>
            <person name="Clum A."/>
            <person name="Drula E."/>
            <person name="Henrissat B."/>
            <person name="Kohler A."/>
            <person name="Grigoriev I.V."/>
            <person name="Martin F.M."/>
            <person name="Hacquard S."/>
        </authorList>
    </citation>
    <scope>NUCLEOTIDE SEQUENCE</scope>
    <source>
        <strain evidence="3">MPI-SDFR-AT-0117</strain>
    </source>
</reference>
<comment type="caution">
    <text evidence="3">The sequence shown here is derived from an EMBL/GenBank/DDBJ whole genome shotgun (WGS) entry which is preliminary data.</text>
</comment>
<keyword evidence="4" id="KW-1185">Reference proteome</keyword>
<evidence type="ECO:0000256" key="1">
    <source>
        <dbReference type="SAM" id="SignalP"/>
    </source>
</evidence>
<dbReference type="InterPro" id="IPR008922">
    <property type="entry name" value="Di-copper_centre_dom_sf"/>
</dbReference>
<dbReference type="PANTHER" id="PTHR10579:SF43">
    <property type="entry name" value="ZINC FINGER (C3HC4-TYPE RING FINGER) FAMILY PROTEIN"/>
    <property type="match status" value="1"/>
</dbReference>
<dbReference type="PANTHER" id="PTHR10579">
    <property type="entry name" value="CALCIUM-ACTIVATED CHLORIDE CHANNEL REGULATOR"/>
    <property type="match status" value="1"/>
</dbReference>
<evidence type="ECO:0000313" key="4">
    <source>
        <dbReference type="Proteomes" id="UP000770015"/>
    </source>
</evidence>
<dbReference type="AlphaFoldDB" id="A0A9P9AEL6"/>
<dbReference type="SUPFAM" id="SSF48056">
    <property type="entry name" value="Di-copper centre-containing domain"/>
    <property type="match status" value="1"/>
</dbReference>
<organism evidence="3 4">
    <name type="scientific">Plectosphaerella plurivora</name>
    <dbReference type="NCBI Taxonomy" id="936078"/>
    <lineage>
        <taxon>Eukaryota</taxon>
        <taxon>Fungi</taxon>
        <taxon>Dikarya</taxon>
        <taxon>Ascomycota</taxon>
        <taxon>Pezizomycotina</taxon>
        <taxon>Sordariomycetes</taxon>
        <taxon>Hypocreomycetidae</taxon>
        <taxon>Glomerellales</taxon>
        <taxon>Plectosphaerellaceae</taxon>
        <taxon>Plectosphaerella</taxon>
    </lineage>
</organism>
<keyword evidence="1" id="KW-0732">Signal</keyword>